<sequence>MIKFGIYAAFGAVFGSLARLEVAYLMQRPSETSFPWATFTVNIIGALIIGLVASQPSIMNNEARRHFVVTGILGGFTTFSAIAVETLQLATRPIISITYVIATFAVGIAATHIGSFVGAKK</sequence>
<evidence type="ECO:0000256" key="5">
    <source>
        <dbReference type="ARBA" id="ARBA00023136"/>
    </source>
</evidence>
<dbReference type="HAMAP" id="MF_00454">
    <property type="entry name" value="FluC"/>
    <property type="match status" value="1"/>
</dbReference>
<evidence type="ECO:0000313" key="16">
    <source>
        <dbReference type="EMBL" id="CAB5043767.1"/>
    </source>
</evidence>
<comment type="similarity">
    <text evidence="6">Belongs to the fluoride channel Fluc/FEX (TC 1.A.43) family.</text>
</comment>
<gene>
    <name evidence="11" type="ORF">UFOPK2648_00881</name>
    <name evidence="12" type="ORF">UFOPK2824_00521</name>
    <name evidence="13" type="ORF">UFOPK3037_00786</name>
    <name evidence="14" type="ORF">UFOPK3278_00785</name>
    <name evidence="9" type="ORF">UFOPK3406_00738</name>
    <name evidence="10" type="ORF">UFOPK3925_00941</name>
    <name evidence="15" type="ORF">UFOPK4097_01130</name>
    <name evidence="16" type="ORF">UFOPK4301_00037</name>
</gene>
<evidence type="ECO:0000256" key="7">
    <source>
        <dbReference type="ARBA" id="ARBA00035585"/>
    </source>
</evidence>
<feature type="transmembrane region" description="Helical" evidence="8">
    <location>
        <begin position="66"/>
        <end position="84"/>
    </location>
</feature>
<dbReference type="EMBL" id="CAFBIX010000027">
    <property type="protein sequence ID" value="CAB4848349.1"/>
    <property type="molecule type" value="Genomic_DNA"/>
</dbReference>
<evidence type="ECO:0000313" key="10">
    <source>
        <dbReference type="EMBL" id="CAB4340529.1"/>
    </source>
</evidence>
<dbReference type="EMBL" id="CAESAD010000006">
    <property type="protein sequence ID" value="CAB4340529.1"/>
    <property type="molecule type" value="Genomic_DNA"/>
</dbReference>
<proteinExistence type="inferred from homology"/>
<dbReference type="AlphaFoldDB" id="A0A6J6Y7A0"/>
<dbReference type="Pfam" id="PF02537">
    <property type="entry name" value="CRCB"/>
    <property type="match status" value="1"/>
</dbReference>
<dbReference type="EMBL" id="CAEZYC010000046">
    <property type="protein sequence ID" value="CAB4710784.1"/>
    <property type="molecule type" value="Genomic_DNA"/>
</dbReference>
<evidence type="ECO:0000256" key="4">
    <source>
        <dbReference type="ARBA" id="ARBA00022989"/>
    </source>
</evidence>
<keyword evidence="5 8" id="KW-0472">Membrane</keyword>
<evidence type="ECO:0000256" key="1">
    <source>
        <dbReference type="ARBA" id="ARBA00004651"/>
    </source>
</evidence>
<evidence type="ECO:0000256" key="3">
    <source>
        <dbReference type="ARBA" id="ARBA00022692"/>
    </source>
</evidence>
<feature type="transmembrane region" description="Helical" evidence="8">
    <location>
        <begin position="96"/>
        <end position="119"/>
    </location>
</feature>
<evidence type="ECO:0000256" key="2">
    <source>
        <dbReference type="ARBA" id="ARBA00022475"/>
    </source>
</evidence>
<dbReference type="EMBL" id="CAEZZD010000062">
    <property type="protein sequence ID" value="CAB4747491.1"/>
    <property type="molecule type" value="Genomic_DNA"/>
</dbReference>
<organism evidence="13">
    <name type="scientific">freshwater metagenome</name>
    <dbReference type="NCBI Taxonomy" id="449393"/>
    <lineage>
        <taxon>unclassified sequences</taxon>
        <taxon>metagenomes</taxon>
        <taxon>ecological metagenomes</taxon>
    </lineage>
</organism>
<evidence type="ECO:0000313" key="11">
    <source>
        <dbReference type="EMBL" id="CAB4710784.1"/>
    </source>
</evidence>
<dbReference type="PANTHER" id="PTHR28259">
    <property type="entry name" value="FLUORIDE EXPORT PROTEIN 1-RELATED"/>
    <property type="match status" value="1"/>
</dbReference>
<dbReference type="EMBL" id="CAFBQG010000002">
    <property type="protein sequence ID" value="CAB5043767.1"/>
    <property type="molecule type" value="Genomic_DNA"/>
</dbReference>
<keyword evidence="4 8" id="KW-1133">Transmembrane helix</keyword>
<comment type="subcellular location">
    <subcellularLocation>
        <location evidence="1">Cell membrane</location>
        <topology evidence="1">Multi-pass membrane protein</topology>
    </subcellularLocation>
</comment>
<dbReference type="EMBL" id="CAESAI010000014">
    <property type="protein sequence ID" value="CAB4337919.1"/>
    <property type="molecule type" value="Genomic_DNA"/>
</dbReference>
<name>A0A6J6Y7A0_9ZZZZ</name>
<keyword evidence="3 8" id="KW-0812">Transmembrane</keyword>
<evidence type="ECO:0000313" key="14">
    <source>
        <dbReference type="EMBL" id="CAB4848349.1"/>
    </source>
</evidence>
<feature type="transmembrane region" description="Helical" evidence="8">
    <location>
        <begin position="34"/>
        <end position="54"/>
    </location>
</feature>
<dbReference type="PANTHER" id="PTHR28259:SF1">
    <property type="entry name" value="FLUORIDE EXPORT PROTEIN 1-RELATED"/>
    <property type="match status" value="1"/>
</dbReference>
<protein>
    <submittedName>
        <fullName evidence="13">Unannotated protein</fullName>
    </submittedName>
</protein>
<evidence type="ECO:0000313" key="13">
    <source>
        <dbReference type="EMBL" id="CAB4803338.1"/>
    </source>
</evidence>
<comment type="catalytic activity">
    <reaction evidence="7">
        <text>fluoride(in) = fluoride(out)</text>
        <dbReference type="Rhea" id="RHEA:76159"/>
        <dbReference type="ChEBI" id="CHEBI:17051"/>
    </reaction>
    <physiologicalReaction direction="left-to-right" evidence="7">
        <dbReference type="Rhea" id="RHEA:76160"/>
    </physiologicalReaction>
</comment>
<dbReference type="EMBL" id="CAFBPK010000019">
    <property type="protein sequence ID" value="CAB5024433.1"/>
    <property type="molecule type" value="Genomic_DNA"/>
</dbReference>
<evidence type="ECO:0000313" key="15">
    <source>
        <dbReference type="EMBL" id="CAB5024433.1"/>
    </source>
</evidence>
<dbReference type="EMBL" id="CAFAAO010000008">
    <property type="protein sequence ID" value="CAB4803338.1"/>
    <property type="molecule type" value="Genomic_DNA"/>
</dbReference>
<reference evidence="13" key="1">
    <citation type="submission" date="2020-05" db="EMBL/GenBank/DDBJ databases">
        <authorList>
            <person name="Chiriac C."/>
            <person name="Salcher M."/>
            <person name="Ghai R."/>
            <person name="Kavagutti S V."/>
        </authorList>
    </citation>
    <scope>NUCLEOTIDE SEQUENCE</scope>
</reference>
<evidence type="ECO:0000313" key="12">
    <source>
        <dbReference type="EMBL" id="CAB4747491.1"/>
    </source>
</evidence>
<evidence type="ECO:0000256" key="8">
    <source>
        <dbReference type="SAM" id="Phobius"/>
    </source>
</evidence>
<evidence type="ECO:0000256" key="6">
    <source>
        <dbReference type="ARBA" id="ARBA00035120"/>
    </source>
</evidence>
<dbReference type="InterPro" id="IPR003691">
    <property type="entry name" value="FluC"/>
</dbReference>
<evidence type="ECO:0000313" key="9">
    <source>
        <dbReference type="EMBL" id="CAB4337919.1"/>
    </source>
</evidence>
<dbReference type="GO" id="GO:0005886">
    <property type="term" value="C:plasma membrane"/>
    <property type="evidence" value="ECO:0007669"/>
    <property type="project" value="UniProtKB-SubCell"/>
</dbReference>
<accession>A0A6J6Y7A0</accession>
<keyword evidence="2" id="KW-1003">Cell membrane</keyword>
<dbReference type="GO" id="GO:1903425">
    <property type="term" value="F:fluoride transmembrane transporter activity"/>
    <property type="evidence" value="ECO:0007669"/>
    <property type="project" value="TreeGrafter"/>
</dbReference>